<reference evidence="2 3" key="1">
    <citation type="journal article" date="2019" name="Nat. Ecol. Evol.">
        <title>Megaphylogeny resolves global patterns of mushroom evolution.</title>
        <authorList>
            <person name="Varga T."/>
            <person name="Krizsan K."/>
            <person name="Foldi C."/>
            <person name="Dima B."/>
            <person name="Sanchez-Garcia M."/>
            <person name="Sanchez-Ramirez S."/>
            <person name="Szollosi G.J."/>
            <person name="Szarkandi J.G."/>
            <person name="Papp V."/>
            <person name="Albert L."/>
            <person name="Andreopoulos W."/>
            <person name="Angelini C."/>
            <person name="Antonin V."/>
            <person name="Barry K.W."/>
            <person name="Bougher N.L."/>
            <person name="Buchanan P."/>
            <person name="Buyck B."/>
            <person name="Bense V."/>
            <person name="Catcheside P."/>
            <person name="Chovatia M."/>
            <person name="Cooper J."/>
            <person name="Damon W."/>
            <person name="Desjardin D."/>
            <person name="Finy P."/>
            <person name="Geml J."/>
            <person name="Haridas S."/>
            <person name="Hughes K."/>
            <person name="Justo A."/>
            <person name="Karasinski D."/>
            <person name="Kautmanova I."/>
            <person name="Kiss B."/>
            <person name="Kocsube S."/>
            <person name="Kotiranta H."/>
            <person name="LaButti K.M."/>
            <person name="Lechner B.E."/>
            <person name="Liimatainen K."/>
            <person name="Lipzen A."/>
            <person name="Lukacs Z."/>
            <person name="Mihaltcheva S."/>
            <person name="Morgado L.N."/>
            <person name="Niskanen T."/>
            <person name="Noordeloos M.E."/>
            <person name="Ohm R.A."/>
            <person name="Ortiz-Santana B."/>
            <person name="Ovrebo C."/>
            <person name="Racz N."/>
            <person name="Riley R."/>
            <person name="Savchenko A."/>
            <person name="Shiryaev A."/>
            <person name="Soop K."/>
            <person name="Spirin V."/>
            <person name="Szebenyi C."/>
            <person name="Tomsovsky M."/>
            <person name="Tulloss R.E."/>
            <person name="Uehling J."/>
            <person name="Grigoriev I.V."/>
            <person name="Vagvolgyi C."/>
            <person name="Papp T."/>
            <person name="Martin F.M."/>
            <person name="Miettinen O."/>
            <person name="Hibbett D.S."/>
            <person name="Nagy L.G."/>
        </authorList>
    </citation>
    <scope>NUCLEOTIDE SEQUENCE [LARGE SCALE GENOMIC DNA]</scope>
    <source>
        <strain evidence="2 3">OMC1185</strain>
    </source>
</reference>
<dbReference type="AlphaFoldDB" id="A0A5C3N662"/>
<evidence type="ECO:0000313" key="3">
    <source>
        <dbReference type="Proteomes" id="UP000305948"/>
    </source>
</evidence>
<gene>
    <name evidence="2" type="ORF">OE88DRAFT_1630100</name>
</gene>
<dbReference type="Proteomes" id="UP000305948">
    <property type="component" value="Unassembled WGS sequence"/>
</dbReference>
<keyword evidence="3" id="KW-1185">Reference proteome</keyword>
<dbReference type="EMBL" id="ML213511">
    <property type="protein sequence ID" value="TFK51578.1"/>
    <property type="molecule type" value="Genomic_DNA"/>
</dbReference>
<feature type="non-terminal residue" evidence="2">
    <location>
        <position position="1"/>
    </location>
</feature>
<dbReference type="STRING" id="5364.A0A5C3N662"/>
<dbReference type="OrthoDB" id="439917at2759"/>
<feature type="domain" description="Protein CPL1-like" evidence="1">
    <location>
        <begin position="138"/>
        <end position="202"/>
    </location>
</feature>
<sequence>LAETCLCISGIPSFLTTNTVGIAMVTIAGNAAATAGVIDLINAASNKAVCTYSDHASAQCSASNLCGVSCTDGYMLDSSSRTCTCSFPNVVCNGVCQSSSLCPSSMPPAKREQARSRSPHCKFGHTACGILGGAPWAYECIDTRLDLESCGGCTTPLTKNSPIGTDCSSLPGALDVSCNRGSCFVLRCDAGFTVSSDRSSCVLESPSNLSHVVELQDSGKYWKGRQLERKSA</sequence>
<dbReference type="PANTHER" id="PTHR35192:SF2">
    <property type="entry name" value="APPLE DOMAIN-CONTAINING PROTEIN"/>
    <property type="match status" value="1"/>
</dbReference>
<dbReference type="InterPro" id="IPR048661">
    <property type="entry name" value="CPL1-like"/>
</dbReference>
<dbReference type="PANTHER" id="PTHR35192">
    <property type="entry name" value="PROTEIN, PUTATIVE-RELATED"/>
    <property type="match status" value="1"/>
</dbReference>
<evidence type="ECO:0000313" key="2">
    <source>
        <dbReference type="EMBL" id="TFK51578.1"/>
    </source>
</evidence>
<organism evidence="2 3">
    <name type="scientific">Heliocybe sulcata</name>
    <dbReference type="NCBI Taxonomy" id="5364"/>
    <lineage>
        <taxon>Eukaryota</taxon>
        <taxon>Fungi</taxon>
        <taxon>Dikarya</taxon>
        <taxon>Basidiomycota</taxon>
        <taxon>Agaricomycotina</taxon>
        <taxon>Agaricomycetes</taxon>
        <taxon>Gloeophyllales</taxon>
        <taxon>Gloeophyllaceae</taxon>
        <taxon>Heliocybe</taxon>
    </lineage>
</organism>
<dbReference type="Pfam" id="PF21671">
    <property type="entry name" value="CPL1-like"/>
    <property type="match status" value="1"/>
</dbReference>
<proteinExistence type="predicted"/>
<name>A0A5C3N662_9AGAM</name>
<accession>A0A5C3N662</accession>
<evidence type="ECO:0000259" key="1">
    <source>
        <dbReference type="Pfam" id="PF21671"/>
    </source>
</evidence>
<dbReference type="InterPro" id="IPR038955">
    <property type="entry name" value="PriA/CPL1_fungi"/>
</dbReference>
<protein>
    <recommendedName>
        <fullName evidence="1">Protein CPL1-like domain-containing protein</fullName>
    </recommendedName>
</protein>